<sequence>MAQAGEANWTDPFIAVVRRLTRRYDADLVWHRDREWLPDLKPPRTPRTTTSQQLQSTVPQKRKRSAMPGMTLATDQAMLHQFRPKMPCRVTSSGSPMPTQELAMPPPPPRSSKSSQTSRSSKSKSQTSGSLHTAVSAGGLRTPKPDLYIGFSDDALTSPSVPRMFLTDIQQEGVLISDASPMMVGCRFPFLIIEAKSAATGGNPFQAENQAAVGGACAVRLLQKIQEVTLSSGSDQA</sequence>
<dbReference type="EMBL" id="ML995599">
    <property type="protein sequence ID" value="KAF2135331.1"/>
    <property type="molecule type" value="Genomic_DNA"/>
</dbReference>
<feature type="region of interest" description="Disordered" evidence="1">
    <location>
        <begin position="37"/>
        <end position="68"/>
    </location>
</feature>
<keyword evidence="4" id="KW-1185">Reference proteome</keyword>
<evidence type="ECO:0000313" key="4">
    <source>
        <dbReference type="Proteomes" id="UP000799438"/>
    </source>
</evidence>
<organism evidence="3 4">
    <name type="scientific">Aplosporella prunicola CBS 121167</name>
    <dbReference type="NCBI Taxonomy" id="1176127"/>
    <lineage>
        <taxon>Eukaryota</taxon>
        <taxon>Fungi</taxon>
        <taxon>Dikarya</taxon>
        <taxon>Ascomycota</taxon>
        <taxon>Pezizomycotina</taxon>
        <taxon>Dothideomycetes</taxon>
        <taxon>Dothideomycetes incertae sedis</taxon>
        <taxon>Botryosphaeriales</taxon>
        <taxon>Aplosporellaceae</taxon>
        <taxon>Aplosporella</taxon>
    </lineage>
</organism>
<accession>A0A6A6AXP4</accession>
<gene>
    <name evidence="3" type="ORF">K452DRAFT_260828</name>
</gene>
<feature type="non-terminal residue" evidence="3">
    <location>
        <position position="237"/>
    </location>
</feature>
<dbReference type="AlphaFoldDB" id="A0A6A6AXP4"/>
<reference evidence="3" key="1">
    <citation type="journal article" date="2020" name="Stud. Mycol.">
        <title>101 Dothideomycetes genomes: a test case for predicting lifestyles and emergence of pathogens.</title>
        <authorList>
            <person name="Haridas S."/>
            <person name="Albert R."/>
            <person name="Binder M."/>
            <person name="Bloem J."/>
            <person name="Labutti K."/>
            <person name="Salamov A."/>
            <person name="Andreopoulos B."/>
            <person name="Baker S."/>
            <person name="Barry K."/>
            <person name="Bills G."/>
            <person name="Bluhm B."/>
            <person name="Cannon C."/>
            <person name="Castanera R."/>
            <person name="Culley D."/>
            <person name="Daum C."/>
            <person name="Ezra D."/>
            <person name="Gonzalez J."/>
            <person name="Henrissat B."/>
            <person name="Kuo A."/>
            <person name="Liang C."/>
            <person name="Lipzen A."/>
            <person name="Lutzoni F."/>
            <person name="Magnuson J."/>
            <person name="Mondo S."/>
            <person name="Nolan M."/>
            <person name="Ohm R."/>
            <person name="Pangilinan J."/>
            <person name="Park H.-J."/>
            <person name="Ramirez L."/>
            <person name="Alfaro M."/>
            <person name="Sun H."/>
            <person name="Tritt A."/>
            <person name="Yoshinaga Y."/>
            <person name="Zwiers L.-H."/>
            <person name="Turgeon B."/>
            <person name="Goodwin S."/>
            <person name="Spatafora J."/>
            <person name="Crous P."/>
            <person name="Grigoriev I."/>
        </authorList>
    </citation>
    <scope>NUCLEOTIDE SEQUENCE</scope>
    <source>
        <strain evidence="3">CBS 121167</strain>
    </source>
</reference>
<dbReference type="GeneID" id="54296048"/>
<dbReference type="OrthoDB" id="5372703at2759"/>
<evidence type="ECO:0000313" key="3">
    <source>
        <dbReference type="EMBL" id="KAF2135331.1"/>
    </source>
</evidence>
<protein>
    <recommendedName>
        <fullName evidence="2">DUF7924 domain-containing protein</fullName>
    </recommendedName>
</protein>
<dbReference type="Pfam" id="PF25545">
    <property type="entry name" value="DUF7924"/>
    <property type="match status" value="1"/>
</dbReference>
<name>A0A6A6AXP4_9PEZI</name>
<dbReference type="RefSeq" id="XP_033391050.1">
    <property type="nucleotide sequence ID" value="XM_033538552.1"/>
</dbReference>
<feature type="region of interest" description="Disordered" evidence="1">
    <location>
        <begin position="86"/>
        <end position="139"/>
    </location>
</feature>
<evidence type="ECO:0000256" key="1">
    <source>
        <dbReference type="SAM" id="MobiDB-lite"/>
    </source>
</evidence>
<dbReference type="Proteomes" id="UP000799438">
    <property type="component" value="Unassembled WGS sequence"/>
</dbReference>
<evidence type="ECO:0000259" key="2">
    <source>
        <dbReference type="Pfam" id="PF25545"/>
    </source>
</evidence>
<feature type="compositionally biased region" description="Low complexity" evidence="1">
    <location>
        <begin position="46"/>
        <end position="59"/>
    </location>
</feature>
<proteinExistence type="predicted"/>
<feature type="compositionally biased region" description="Low complexity" evidence="1">
    <location>
        <begin position="111"/>
        <end position="128"/>
    </location>
</feature>
<dbReference type="InterPro" id="IPR057684">
    <property type="entry name" value="DUF7924"/>
</dbReference>
<feature type="domain" description="DUF7924" evidence="2">
    <location>
        <begin position="133"/>
        <end position="224"/>
    </location>
</feature>